<dbReference type="Proteomes" id="UP000184196">
    <property type="component" value="Unassembled WGS sequence"/>
</dbReference>
<keyword evidence="1" id="KW-1133">Transmembrane helix</keyword>
<dbReference type="EMBL" id="FQUW01000017">
    <property type="protein sequence ID" value="SHF18949.1"/>
    <property type="molecule type" value="Genomic_DNA"/>
</dbReference>
<organism evidence="2 3">
    <name type="scientific">Desulfofundulus australicus DSM 11792</name>
    <dbReference type="NCBI Taxonomy" id="1121425"/>
    <lineage>
        <taxon>Bacteria</taxon>
        <taxon>Bacillati</taxon>
        <taxon>Bacillota</taxon>
        <taxon>Clostridia</taxon>
        <taxon>Eubacteriales</taxon>
        <taxon>Peptococcaceae</taxon>
        <taxon>Desulfofundulus</taxon>
    </lineage>
</organism>
<keyword evidence="1" id="KW-0812">Transmembrane</keyword>
<dbReference type="AlphaFoldDB" id="A0A1M4ZLL2"/>
<name>A0A1M4ZLL2_9FIRM</name>
<feature type="transmembrane region" description="Helical" evidence="1">
    <location>
        <begin position="6"/>
        <end position="28"/>
    </location>
</feature>
<sequence length="44" mass="4771">MFDWSIFYAGMAIVLGIGVLAAIFAGPVEQVMEKVEEKASGRTH</sequence>
<evidence type="ECO:0000313" key="2">
    <source>
        <dbReference type="EMBL" id="SHF18949.1"/>
    </source>
</evidence>
<accession>A0A1M4ZLL2</accession>
<gene>
    <name evidence="2" type="ORF">SAMN02745218_01650</name>
</gene>
<proteinExistence type="predicted"/>
<protein>
    <submittedName>
        <fullName evidence="2">Uncharacterized protein</fullName>
    </submittedName>
</protein>
<keyword evidence="3" id="KW-1185">Reference proteome</keyword>
<evidence type="ECO:0000313" key="3">
    <source>
        <dbReference type="Proteomes" id="UP000184196"/>
    </source>
</evidence>
<evidence type="ECO:0000256" key="1">
    <source>
        <dbReference type="SAM" id="Phobius"/>
    </source>
</evidence>
<keyword evidence="1" id="KW-0472">Membrane</keyword>
<reference evidence="3" key="1">
    <citation type="submission" date="2016-11" db="EMBL/GenBank/DDBJ databases">
        <authorList>
            <person name="Varghese N."/>
            <person name="Submissions S."/>
        </authorList>
    </citation>
    <scope>NUCLEOTIDE SEQUENCE [LARGE SCALE GENOMIC DNA]</scope>
    <source>
        <strain evidence="3">DSM 11792</strain>
    </source>
</reference>
<dbReference type="RefSeq" id="WP_259499610.1">
    <property type="nucleotide sequence ID" value="NZ_FQUW01000017.1"/>
</dbReference>